<proteinExistence type="predicted"/>
<dbReference type="AlphaFoldDB" id="A0ABD1LFF2"/>
<sequence length="289" mass="32853">MFIKTFRNVLKIVLQNVLQEMKLPTIVLLVASLLKTPLRVLRKFPQPRPPFYQENSHREDLELDILSERAQREHTDDEKEEEVPNLDHLEKGQLEQTHASATMCQAMSEAYASIATDCQTMTKHMNLKESSSNQVEQRRSLLQIALKDLVFVFDKASLTDIKSETDLEDNWNEYRGMRNNEKVSMTQCGSMLNTIVNNKFFSITTSSTYFQKCVEDCITKCPPRNEIANNCIASCKSIKNTIGVNKPIRPYSLGCAQAYGKNICTISQEWLGEKNTCNLGTVSGIQSID</sequence>
<dbReference type="Proteomes" id="UP001603857">
    <property type="component" value="Unassembled WGS sequence"/>
</dbReference>
<keyword evidence="2" id="KW-1185">Reference proteome</keyword>
<name>A0ABD1LFF2_9FABA</name>
<organism evidence="1 2">
    <name type="scientific">Flemingia macrophylla</name>
    <dbReference type="NCBI Taxonomy" id="520843"/>
    <lineage>
        <taxon>Eukaryota</taxon>
        <taxon>Viridiplantae</taxon>
        <taxon>Streptophyta</taxon>
        <taxon>Embryophyta</taxon>
        <taxon>Tracheophyta</taxon>
        <taxon>Spermatophyta</taxon>
        <taxon>Magnoliopsida</taxon>
        <taxon>eudicotyledons</taxon>
        <taxon>Gunneridae</taxon>
        <taxon>Pentapetalae</taxon>
        <taxon>rosids</taxon>
        <taxon>fabids</taxon>
        <taxon>Fabales</taxon>
        <taxon>Fabaceae</taxon>
        <taxon>Papilionoideae</taxon>
        <taxon>50 kb inversion clade</taxon>
        <taxon>NPAAA clade</taxon>
        <taxon>indigoferoid/millettioid clade</taxon>
        <taxon>Phaseoleae</taxon>
        <taxon>Flemingia</taxon>
    </lineage>
</organism>
<evidence type="ECO:0000313" key="1">
    <source>
        <dbReference type="EMBL" id="KAL2322273.1"/>
    </source>
</evidence>
<evidence type="ECO:0000313" key="2">
    <source>
        <dbReference type="Proteomes" id="UP001603857"/>
    </source>
</evidence>
<protein>
    <submittedName>
        <fullName evidence="1">Uncharacterized protein</fullName>
    </submittedName>
</protein>
<dbReference type="EMBL" id="JBGMDY010000009">
    <property type="protein sequence ID" value="KAL2322273.1"/>
    <property type="molecule type" value="Genomic_DNA"/>
</dbReference>
<accession>A0ABD1LFF2</accession>
<reference evidence="1 2" key="1">
    <citation type="submission" date="2024-08" db="EMBL/GenBank/DDBJ databases">
        <title>Insights into the chromosomal genome structure of Flemingia macrophylla.</title>
        <authorList>
            <person name="Ding Y."/>
            <person name="Zhao Y."/>
            <person name="Bi W."/>
            <person name="Wu M."/>
            <person name="Zhao G."/>
            <person name="Gong Y."/>
            <person name="Li W."/>
            <person name="Zhang P."/>
        </authorList>
    </citation>
    <scope>NUCLEOTIDE SEQUENCE [LARGE SCALE GENOMIC DNA]</scope>
    <source>
        <strain evidence="1">DYQJB</strain>
        <tissue evidence="1">Leaf</tissue>
    </source>
</reference>
<comment type="caution">
    <text evidence="1">The sequence shown here is derived from an EMBL/GenBank/DDBJ whole genome shotgun (WGS) entry which is preliminary data.</text>
</comment>
<gene>
    <name evidence="1" type="ORF">Fmac_026652</name>
</gene>